<evidence type="ECO:0000313" key="2">
    <source>
        <dbReference type="Proteomes" id="UP001345963"/>
    </source>
</evidence>
<sequence>MLLLGETEGRWREVGKMIFIKKPNHVVRDQRRVIVIICFMHNLISFDTIEIQFGINQWICRRVKEGTSDSVSCSMLVLSICLNNDTVFAKPHTLRGLYGGAVVNTDASQQEDPGIK</sequence>
<evidence type="ECO:0000313" key="1">
    <source>
        <dbReference type="EMBL" id="MED6242364.1"/>
    </source>
</evidence>
<organism evidence="1 2">
    <name type="scientific">Ataeniobius toweri</name>
    <dbReference type="NCBI Taxonomy" id="208326"/>
    <lineage>
        <taxon>Eukaryota</taxon>
        <taxon>Metazoa</taxon>
        <taxon>Chordata</taxon>
        <taxon>Craniata</taxon>
        <taxon>Vertebrata</taxon>
        <taxon>Euteleostomi</taxon>
        <taxon>Actinopterygii</taxon>
        <taxon>Neopterygii</taxon>
        <taxon>Teleostei</taxon>
        <taxon>Neoteleostei</taxon>
        <taxon>Acanthomorphata</taxon>
        <taxon>Ovalentaria</taxon>
        <taxon>Atherinomorphae</taxon>
        <taxon>Cyprinodontiformes</taxon>
        <taxon>Goodeidae</taxon>
        <taxon>Ataeniobius</taxon>
    </lineage>
</organism>
<comment type="caution">
    <text evidence="1">The sequence shown here is derived from an EMBL/GenBank/DDBJ whole genome shotgun (WGS) entry which is preliminary data.</text>
</comment>
<keyword evidence="2" id="KW-1185">Reference proteome</keyword>
<dbReference type="Proteomes" id="UP001345963">
    <property type="component" value="Unassembled WGS sequence"/>
</dbReference>
<proteinExistence type="predicted"/>
<reference evidence="1 2" key="1">
    <citation type="submission" date="2021-07" db="EMBL/GenBank/DDBJ databases">
        <authorList>
            <person name="Palmer J.M."/>
        </authorList>
    </citation>
    <scope>NUCLEOTIDE SEQUENCE [LARGE SCALE GENOMIC DNA]</scope>
    <source>
        <strain evidence="1 2">AT_MEX2019</strain>
        <tissue evidence="1">Muscle</tissue>
    </source>
</reference>
<dbReference type="EMBL" id="JAHUTI010030896">
    <property type="protein sequence ID" value="MED6242364.1"/>
    <property type="molecule type" value="Genomic_DNA"/>
</dbReference>
<accession>A0ABU7AYG0</accession>
<gene>
    <name evidence="1" type="ORF">ATANTOWER_003667</name>
</gene>
<name>A0ABU7AYG0_9TELE</name>
<protein>
    <submittedName>
        <fullName evidence="1">Uncharacterized protein</fullName>
    </submittedName>
</protein>